<keyword evidence="2" id="KW-1185">Reference proteome</keyword>
<dbReference type="AlphaFoldDB" id="A0AAV6SQD8"/>
<name>A0AAV6SQD8_SOLSE</name>
<dbReference type="EMBL" id="JAGKHQ010000004">
    <property type="protein sequence ID" value="KAG7518562.1"/>
    <property type="molecule type" value="Genomic_DNA"/>
</dbReference>
<accession>A0AAV6SQD8</accession>
<sequence>MPRSSVHCIVHRVTEELVALQHKVIYLPRAQEDLDSVYHGFADLGRHPAFGIVAGAIGSGHVRIKTPSGPGHCNKNRTLFACIIMQAVSSTTTGADQGQKETGQTVSSKYYILALQCHYLAYTQPALSISVVCLGSGRAKRAKHDREEMHV</sequence>
<protein>
    <submittedName>
        <fullName evidence="1">Uncharacterized protein</fullName>
    </submittedName>
</protein>
<comment type="caution">
    <text evidence="1">The sequence shown here is derived from an EMBL/GenBank/DDBJ whole genome shotgun (WGS) entry which is preliminary data.</text>
</comment>
<reference evidence="1 2" key="1">
    <citation type="journal article" date="2021" name="Sci. Rep.">
        <title>Chromosome anchoring in Senegalese sole (Solea senegalensis) reveals sex-associated markers and genome rearrangements in flatfish.</title>
        <authorList>
            <person name="Guerrero-Cozar I."/>
            <person name="Gomez-Garrido J."/>
            <person name="Berbel C."/>
            <person name="Martinez-Blanch J.F."/>
            <person name="Alioto T."/>
            <person name="Claros M.G."/>
            <person name="Gagnaire P.A."/>
            <person name="Manchado M."/>
        </authorList>
    </citation>
    <scope>NUCLEOTIDE SEQUENCE [LARGE SCALE GENOMIC DNA]</scope>
    <source>
        <strain evidence="1">Sse05_10M</strain>
    </source>
</reference>
<dbReference type="Proteomes" id="UP000693946">
    <property type="component" value="Linkage Group LG12"/>
</dbReference>
<evidence type="ECO:0000313" key="2">
    <source>
        <dbReference type="Proteomes" id="UP000693946"/>
    </source>
</evidence>
<organism evidence="1 2">
    <name type="scientific">Solea senegalensis</name>
    <name type="common">Senegalese sole</name>
    <dbReference type="NCBI Taxonomy" id="28829"/>
    <lineage>
        <taxon>Eukaryota</taxon>
        <taxon>Metazoa</taxon>
        <taxon>Chordata</taxon>
        <taxon>Craniata</taxon>
        <taxon>Vertebrata</taxon>
        <taxon>Euteleostomi</taxon>
        <taxon>Actinopterygii</taxon>
        <taxon>Neopterygii</taxon>
        <taxon>Teleostei</taxon>
        <taxon>Neoteleostei</taxon>
        <taxon>Acanthomorphata</taxon>
        <taxon>Carangaria</taxon>
        <taxon>Pleuronectiformes</taxon>
        <taxon>Pleuronectoidei</taxon>
        <taxon>Soleidae</taxon>
        <taxon>Solea</taxon>
    </lineage>
</organism>
<evidence type="ECO:0000313" key="1">
    <source>
        <dbReference type="EMBL" id="KAG7518562.1"/>
    </source>
</evidence>
<gene>
    <name evidence="1" type="ORF">JOB18_037293</name>
</gene>
<proteinExistence type="predicted"/>